<dbReference type="Gene3D" id="3.40.50.150">
    <property type="entry name" value="Vaccinia Virus protein VP39"/>
    <property type="match status" value="1"/>
</dbReference>
<dbReference type="Pfam" id="PF13649">
    <property type="entry name" value="Methyltransf_25"/>
    <property type="match status" value="1"/>
</dbReference>
<keyword evidence="6" id="KW-1185">Reference proteome</keyword>
<dbReference type="SUPFAM" id="SSF53335">
    <property type="entry name" value="S-adenosyl-L-methionine-dependent methyltransferases"/>
    <property type="match status" value="1"/>
</dbReference>
<dbReference type="CDD" id="cd02440">
    <property type="entry name" value="AdoMet_MTases"/>
    <property type="match status" value="1"/>
</dbReference>
<feature type="domain" description="Methyltransferase" evidence="4">
    <location>
        <begin position="43"/>
        <end position="133"/>
    </location>
</feature>
<dbReference type="InterPro" id="IPR029063">
    <property type="entry name" value="SAM-dependent_MTases_sf"/>
</dbReference>
<evidence type="ECO:0000313" key="6">
    <source>
        <dbReference type="Proteomes" id="UP000297447"/>
    </source>
</evidence>
<keyword evidence="3" id="KW-0949">S-adenosyl-L-methionine</keyword>
<evidence type="ECO:0000313" key="5">
    <source>
        <dbReference type="EMBL" id="TFD47872.1"/>
    </source>
</evidence>
<evidence type="ECO:0000256" key="1">
    <source>
        <dbReference type="ARBA" id="ARBA00022603"/>
    </source>
</evidence>
<dbReference type="GO" id="GO:0032259">
    <property type="term" value="P:methylation"/>
    <property type="evidence" value="ECO:0007669"/>
    <property type="project" value="UniProtKB-KW"/>
</dbReference>
<comment type="caution">
    <text evidence="5">The sequence shown here is derived from an EMBL/GenBank/DDBJ whole genome shotgun (WGS) entry which is preliminary data.</text>
</comment>
<dbReference type="PANTHER" id="PTHR43464:SF19">
    <property type="entry name" value="UBIQUINONE BIOSYNTHESIS O-METHYLTRANSFERASE, MITOCHONDRIAL"/>
    <property type="match status" value="1"/>
</dbReference>
<keyword evidence="1 5" id="KW-0489">Methyltransferase</keyword>
<evidence type="ECO:0000256" key="3">
    <source>
        <dbReference type="ARBA" id="ARBA00022691"/>
    </source>
</evidence>
<proteinExistence type="predicted"/>
<organism evidence="5 6">
    <name type="scientific">Cryobacterium frigoriphilum</name>
    <dbReference type="NCBI Taxonomy" id="1259150"/>
    <lineage>
        <taxon>Bacteria</taxon>
        <taxon>Bacillati</taxon>
        <taxon>Actinomycetota</taxon>
        <taxon>Actinomycetes</taxon>
        <taxon>Micrococcales</taxon>
        <taxon>Microbacteriaceae</taxon>
        <taxon>Cryobacterium</taxon>
    </lineage>
</organism>
<reference evidence="5 6" key="1">
    <citation type="submission" date="2019-03" db="EMBL/GenBank/DDBJ databases">
        <title>Genomics of glacier-inhabiting Cryobacterium strains.</title>
        <authorList>
            <person name="Liu Q."/>
            <person name="Xin Y.-H."/>
        </authorList>
    </citation>
    <scope>NUCLEOTIDE SEQUENCE [LARGE SCALE GENOMIC DNA]</scope>
    <source>
        <strain evidence="5 6">Hh14</strain>
    </source>
</reference>
<protein>
    <submittedName>
        <fullName evidence="5">Class I SAM-dependent methyltransferase</fullName>
    </submittedName>
</protein>
<keyword evidence="2 5" id="KW-0808">Transferase</keyword>
<dbReference type="OrthoDB" id="9786503at2"/>
<evidence type="ECO:0000259" key="4">
    <source>
        <dbReference type="Pfam" id="PF13649"/>
    </source>
</evidence>
<dbReference type="EMBL" id="SOHE01000060">
    <property type="protein sequence ID" value="TFD47872.1"/>
    <property type="molecule type" value="Genomic_DNA"/>
</dbReference>
<accession>A0A4R8ZW86</accession>
<name>A0A4R8ZW86_9MICO</name>
<evidence type="ECO:0000256" key="2">
    <source>
        <dbReference type="ARBA" id="ARBA00022679"/>
    </source>
</evidence>
<dbReference type="PANTHER" id="PTHR43464">
    <property type="entry name" value="METHYLTRANSFERASE"/>
    <property type="match status" value="1"/>
</dbReference>
<dbReference type="InterPro" id="IPR041698">
    <property type="entry name" value="Methyltransf_25"/>
</dbReference>
<sequence>MDASEWNERYLKAGAADEARLWSAVPPLLLQQSAASWQPGRALDLATGDGRTAIWLAAAGHAVTAVDFSAEAINQARGHAASAGVEVDWVVADALSWASTQTFDLVTMLYLHLPSPLLRQALADAFARLAPGGQLFVLGHDRGNIAAGAPGPRDPELLYTPELLASALDPACVLRCETVRRDLAVDPEAAMKHNSGAASGEPSVVPEADAPRYALDTVLVARAAA</sequence>
<dbReference type="RefSeq" id="WP_134520374.1">
    <property type="nucleotide sequence ID" value="NZ_SOHE01000060.1"/>
</dbReference>
<dbReference type="Proteomes" id="UP000297447">
    <property type="component" value="Unassembled WGS sequence"/>
</dbReference>
<dbReference type="AlphaFoldDB" id="A0A4R8ZW86"/>
<gene>
    <name evidence="5" type="ORF">E3T55_15100</name>
</gene>
<dbReference type="GO" id="GO:0008168">
    <property type="term" value="F:methyltransferase activity"/>
    <property type="evidence" value="ECO:0007669"/>
    <property type="project" value="UniProtKB-KW"/>
</dbReference>